<evidence type="ECO:0000313" key="1">
    <source>
        <dbReference type="EMBL" id="PKQ69868.1"/>
    </source>
</evidence>
<dbReference type="RefSeq" id="WP_101358333.1">
    <property type="nucleotide sequence ID" value="NZ_NKXO01000014.1"/>
</dbReference>
<reference evidence="1 2" key="1">
    <citation type="submission" date="2017-06" db="EMBL/GenBank/DDBJ databases">
        <title>Raineya orbicola gen. nov., sp. nov. a slightly thermophilic bacterium of the phylum Bacteroidetes and the description of Raineyaceae fam. nov.</title>
        <authorList>
            <person name="Albuquerque L."/>
            <person name="Polonia A.R.M."/>
            <person name="Barroso C."/>
            <person name="Froufe H.J.C."/>
            <person name="Lage O."/>
            <person name="Lobo-Da-Cunha A."/>
            <person name="Egas C."/>
            <person name="Da Costa M.S."/>
        </authorList>
    </citation>
    <scope>NUCLEOTIDE SEQUENCE [LARGE SCALE GENOMIC DNA]</scope>
    <source>
        <strain evidence="1 2">SPSPC-11</strain>
    </source>
</reference>
<proteinExistence type="predicted"/>
<name>A0A2N3IHY7_9BACT</name>
<protein>
    <submittedName>
        <fullName evidence="1">Putative MetA-pathway of phenol degradation</fullName>
    </submittedName>
</protein>
<evidence type="ECO:0000313" key="2">
    <source>
        <dbReference type="Proteomes" id="UP000233387"/>
    </source>
</evidence>
<dbReference type="EMBL" id="NKXO01000014">
    <property type="protein sequence ID" value="PKQ69868.1"/>
    <property type="molecule type" value="Genomic_DNA"/>
</dbReference>
<comment type="caution">
    <text evidence="1">The sequence shown here is derived from an EMBL/GenBank/DDBJ whole genome shotgun (WGS) entry which is preliminary data.</text>
</comment>
<dbReference type="OrthoDB" id="1014491at2"/>
<dbReference type="AlphaFoldDB" id="A0A2N3IHY7"/>
<organism evidence="1 2">
    <name type="scientific">Raineya orbicola</name>
    <dbReference type="NCBI Taxonomy" id="2016530"/>
    <lineage>
        <taxon>Bacteria</taxon>
        <taxon>Pseudomonadati</taxon>
        <taxon>Bacteroidota</taxon>
        <taxon>Cytophagia</taxon>
        <taxon>Cytophagales</taxon>
        <taxon>Raineyaceae</taxon>
        <taxon>Raineya</taxon>
    </lineage>
</organism>
<keyword evidence="2" id="KW-1185">Reference proteome</keyword>
<accession>A0A2N3IHY7</accession>
<sequence>MTKSIPYFENLKIAFEKRNYMKKYLFILVLGLFTHSVSAQNEDYEIATDRPTASFSATTAPQHKLIIESSYLRSIWRVFNQKITTQLPNIFIRYGLTKRLELRLGQELEITRFFENNSLQNKNTFWQPMHLGVKYRLNDLENTKFSMSAMWVSRIPLPSSLENIAQRHYTKLLMQYNITDEFYAFSNIGLDLVRNFNSQNELLGAYTLGIGRKIEGGTYVFAEYFGSSLFPINDANHIHGLNVGSIYIFDNRYQFDVLAGMDLERPFREFSYFSLGFSTYLNFKKD</sequence>
<gene>
    <name evidence="1" type="ORF">Rain11_1065</name>
</gene>
<dbReference type="Proteomes" id="UP000233387">
    <property type="component" value="Unassembled WGS sequence"/>
</dbReference>